<dbReference type="Proteomes" id="UP000322699">
    <property type="component" value="Unassembled WGS sequence"/>
</dbReference>
<name>A0A5B1CJ47_9BACT</name>
<dbReference type="Pfam" id="PF07589">
    <property type="entry name" value="PEP-CTERM"/>
    <property type="match status" value="1"/>
</dbReference>
<dbReference type="NCBIfam" id="TIGR02595">
    <property type="entry name" value="PEP_CTERM"/>
    <property type="match status" value="1"/>
</dbReference>
<evidence type="ECO:0000313" key="4">
    <source>
        <dbReference type="Proteomes" id="UP000322699"/>
    </source>
</evidence>
<keyword evidence="1" id="KW-0732">Signal</keyword>
<dbReference type="OrthoDB" id="286482at2"/>
<proteinExistence type="predicted"/>
<dbReference type="AlphaFoldDB" id="A0A5B1CJ47"/>
<feature type="signal peptide" evidence="1">
    <location>
        <begin position="1"/>
        <end position="20"/>
    </location>
</feature>
<feature type="chain" id="PRO_5022698021" description="Ice-binding protein C-terminal domain-containing protein" evidence="1">
    <location>
        <begin position="21"/>
        <end position="242"/>
    </location>
</feature>
<protein>
    <recommendedName>
        <fullName evidence="2">Ice-binding protein C-terminal domain-containing protein</fullName>
    </recommendedName>
</protein>
<evidence type="ECO:0000313" key="3">
    <source>
        <dbReference type="EMBL" id="KAA1260282.1"/>
    </source>
</evidence>
<reference evidence="3 4" key="1">
    <citation type="submission" date="2019-08" db="EMBL/GenBank/DDBJ databases">
        <title>Deep-cultivation of Planctomycetes and their phenomic and genomic characterization uncovers novel biology.</title>
        <authorList>
            <person name="Wiegand S."/>
            <person name="Jogler M."/>
            <person name="Boedeker C."/>
            <person name="Pinto D."/>
            <person name="Vollmers J."/>
            <person name="Rivas-Marin E."/>
            <person name="Kohn T."/>
            <person name="Peeters S.H."/>
            <person name="Heuer A."/>
            <person name="Rast P."/>
            <person name="Oberbeckmann S."/>
            <person name="Bunk B."/>
            <person name="Jeske O."/>
            <person name="Meyerdierks A."/>
            <person name="Storesund J.E."/>
            <person name="Kallscheuer N."/>
            <person name="Luecker S."/>
            <person name="Lage O.M."/>
            <person name="Pohl T."/>
            <person name="Merkel B.J."/>
            <person name="Hornburger P."/>
            <person name="Mueller R.-W."/>
            <person name="Bruemmer F."/>
            <person name="Labrenz M."/>
            <person name="Spormann A.M."/>
            <person name="Op Den Camp H."/>
            <person name="Overmann J."/>
            <person name="Amann R."/>
            <person name="Jetten M.S.M."/>
            <person name="Mascher T."/>
            <person name="Medema M.H."/>
            <person name="Devos D.P."/>
            <person name="Kaster A.-K."/>
            <person name="Ovreas L."/>
            <person name="Rohde M."/>
            <person name="Galperin M.Y."/>
            <person name="Jogler C."/>
        </authorList>
    </citation>
    <scope>NUCLEOTIDE SEQUENCE [LARGE SCALE GENOMIC DNA]</scope>
    <source>
        <strain evidence="3 4">LF1</strain>
    </source>
</reference>
<evidence type="ECO:0000259" key="2">
    <source>
        <dbReference type="Pfam" id="PF07589"/>
    </source>
</evidence>
<sequence precursor="true">MRCSAFVLFLLTLTVQQAIAAPVESFGDIKLWSGSGANQAALAIDFDGASSTDQALVWGYRWDGDKTVEDMLRSVVANDPRLFTNLGSTFGQFGRSLFGIGYDNNGNGTFSISNPNTDFGSDGIAFSTSGTPGIVANESGDLYFEGFTFGFFELSESFSDPFGVGQYIPASVGISGVVSATETDFLSDGQTAGLTWNDTSAGFVGGKRPENFVAALAIPEPSSFALLCFAGAAFACRRRGKL</sequence>
<feature type="domain" description="Ice-binding protein C-terminal" evidence="2">
    <location>
        <begin position="217"/>
        <end position="239"/>
    </location>
</feature>
<gene>
    <name evidence="3" type="ORF">LF1_28210</name>
</gene>
<keyword evidence="4" id="KW-1185">Reference proteome</keyword>
<accession>A0A5B1CJ47</accession>
<dbReference type="RefSeq" id="WP_068259507.1">
    <property type="nucleotide sequence ID" value="NZ_LWSK01000010.1"/>
</dbReference>
<evidence type="ECO:0000256" key="1">
    <source>
        <dbReference type="SAM" id="SignalP"/>
    </source>
</evidence>
<dbReference type="EMBL" id="VRLW01000001">
    <property type="protein sequence ID" value="KAA1260282.1"/>
    <property type="molecule type" value="Genomic_DNA"/>
</dbReference>
<dbReference type="InterPro" id="IPR013424">
    <property type="entry name" value="Ice-binding_C"/>
</dbReference>
<comment type="caution">
    <text evidence="3">The sequence shown here is derived from an EMBL/GenBank/DDBJ whole genome shotgun (WGS) entry which is preliminary data.</text>
</comment>
<organism evidence="3 4">
    <name type="scientific">Rubripirellula obstinata</name>
    <dbReference type="NCBI Taxonomy" id="406547"/>
    <lineage>
        <taxon>Bacteria</taxon>
        <taxon>Pseudomonadati</taxon>
        <taxon>Planctomycetota</taxon>
        <taxon>Planctomycetia</taxon>
        <taxon>Pirellulales</taxon>
        <taxon>Pirellulaceae</taxon>
        <taxon>Rubripirellula</taxon>
    </lineage>
</organism>